<dbReference type="PANTHER" id="PTHR32060:SF30">
    <property type="entry name" value="CARBOXY-TERMINAL PROCESSING PROTEASE CTPA"/>
    <property type="match status" value="1"/>
</dbReference>
<evidence type="ECO:0000256" key="1">
    <source>
        <dbReference type="SAM" id="SignalP"/>
    </source>
</evidence>
<dbReference type="GO" id="GO:0007165">
    <property type="term" value="P:signal transduction"/>
    <property type="evidence" value="ECO:0007669"/>
    <property type="project" value="TreeGrafter"/>
</dbReference>
<feature type="domain" description="Tail specific protease" evidence="2">
    <location>
        <begin position="510"/>
        <end position="713"/>
    </location>
</feature>
<dbReference type="GO" id="GO:0006508">
    <property type="term" value="P:proteolysis"/>
    <property type="evidence" value="ECO:0007669"/>
    <property type="project" value="InterPro"/>
</dbReference>
<dbReference type="EMBL" id="FXSZ01000002">
    <property type="protein sequence ID" value="SMO46333.1"/>
    <property type="molecule type" value="Genomic_DNA"/>
</dbReference>
<dbReference type="SUPFAM" id="SSF52096">
    <property type="entry name" value="ClpP/crotonase"/>
    <property type="match status" value="1"/>
</dbReference>
<gene>
    <name evidence="3" type="ORF">SAMN06265350_102194</name>
</gene>
<dbReference type="Gene3D" id="3.30.750.44">
    <property type="match status" value="1"/>
</dbReference>
<evidence type="ECO:0000259" key="2">
    <source>
        <dbReference type="SMART" id="SM00245"/>
    </source>
</evidence>
<dbReference type="InterPro" id="IPR036034">
    <property type="entry name" value="PDZ_sf"/>
</dbReference>
<keyword evidence="4" id="KW-1185">Reference proteome</keyword>
<dbReference type="GO" id="GO:0008236">
    <property type="term" value="F:serine-type peptidase activity"/>
    <property type="evidence" value="ECO:0007669"/>
    <property type="project" value="InterPro"/>
</dbReference>
<dbReference type="GO" id="GO:0004175">
    <property type="term" value="F:endopeptidase activity"/>
    <property type="evidence" value="ECO:0007669"/>
    <property type="project" value="TreeGrafter"/>
</dbReference>
<dbReference type="Gene3D" id="2.30.42.10">
    <property type="match status" value="1"/>
</dbReference>
<dbReference type="Gene3D" id="3.90.226.10">
    <property type="entry name" value="2-enoyl-CoA Hydratase, Chain A, domain 1"/>
    <property type="match status" value="1"/>
</dbReference>
<evidence type="ECO:0000313" key="3">
    <source>
        <dbReference type="EMBL" id="SMO46333.1"/>
    </source>
</evidence>
<dbReference type="Pfam" id="PF03572">
    <property type="entry name" value="Peptidase_S41"/>
    <property type="match status" value="1"/>
</dbReference>
<reference evidence="3 4" key="1">
    <citation type="submission" date="2017-05" db="EMBL/GenBank/DDBJ databases">
        <authorList>
            <person name="Varghese N."/>
            <person name="Submissions S."/>
        </authorList>
    </citation>
    <scope>NUCLEOTIDE SEQUENCE [LARGE SCALE GENOMIC DNA]</scope>
    <source>
        <strain evidence="3 4">DSM 21342</strain>
    </source>
</reference>
<dbReference type="Gene3D" id="2.60.120.260">
    <property type="entry name" value="Galactose-binding domain-like"/>
    <property type="match status" value="1"/>
</dbReference>
<dbReference type="InterPro" id="IPR029045">
    <property type="entry name" value="ClpP/crotonase-like_dom_sf"/>
</dbReference>
<dbReference type="SMART" id="SM00245">
    <property type="entry name" value="TSPc"/>
    <property type="match status" value="1"/>
</dbReference>
<proteinExistence type="predicted"/>
<dbReference type="PANTHER" id="PTHR32060">
    <property type="entry name" value="TAIL-SPECIFIC PROTEASE"/>
    <property type="match status" value="1"/>
</dbReference>
<dbReference type="InterPro" id="IPR005151">
    <property type="entry name" value="Tail-specific_protease"/>
</dbReference>
<dbReference type="RefSeq" id="WP_142601694.1">
    <property type="nucleotide sequence ID" value="NZ_FXSZ01000002.1"/>
</dbReference>
<dbReference type="Proteomes" id="UP000315971">
    <property type="component" value="Unassembled WGS sequence"/>
</dbReference>
<feature type="signal peptide" evidence="1">
    <location>
        <begin position="1"/>
        <end position="20"/>
    </location>
</feature>
<dbReference type="GO" id="GO:0030288">
    <property type="term" value="C:outer membrane-bounded periplasmic space"/>
    <property type="evidence" value="ECO:0007669"/>
    <property type="project" value="TreeGrafter"/>
</dbReference>
<sequence length="738" mass="82348">MKKLLFAAFLILQFTSQLSAQHLPNLNFEKLDTLKTGALGWVATLAGDMNHVSIDSSTVQSGINSIKLEGNLKDAVALYLYKLPANFLGDSIKLTGYIKTENLTQGWAGLYLQINGPNGTLAKENMSTMAVSGTNDWQEYSITLPLDLKSTEIVIGGLLNGKGIAWIDNFKLFIDGIPLAKITKVPVYKKFKPVQPFKSFLTLKNLNTQEVSNLALLAKVWGFLKYHHPAVASGEKDWDKSLFVQIDAIKSAKNIQERSNLLLAWIKSLGEVKPCDSCKDGNAFVKMNPDFAWMNDKRSVSPELIDQLNLIQRNRYRGTNHYVTMASAGNPDFSNEKIYTNADLSDDGVRMLGLFRYWNIIQYYYPYRYAIGQDWNKVLTEFIPKVSGSVDSVSYQLTMLQLISRINDSQANLISDKVINKQFGERNVSFASRLIGNKLVVSKFYIDSLARICPLHIGDVITRIDSSEVDDKIKVLAQYSCASTRSAVNRNIVAEILTGNTANVDITYEREGITATATIQRYPLKTIDYGVKELSDSRNIMFELMGPEVGYINLEQIDKNKVPEIFEKFRNTKGIIIDIRNQPKESVALTLSKHIKPYSTPFIRFTTFSLQKPGMFEEAATISSGEKNPDYYKGKVVILVNELTQGQAEYITMALQSGPNTTVIGSQTAGADGNVSTIILPGNLKTSFSGIGVYYPDGRETQRVGIIPDIEAKPTTEGLRAHRDEVLERAIQFIKTNQ</sequence>
<keyword evidence="1" id="KW-0732">Signal</keyword>
<dbReference type="CDD" id="cd07562">
    <property type="entry name" value="Peptidase_S41_TRI"/>
    <property type="match status" value="1"/>
</dbReference>
<organism evidence="3 4">
    <name type="scientific">Solitalea koreensis</name>
    <dbReference type="NCBI Taxonomy" id="543615"/>
    <lineage>
        <taxon>Bacteria</taxon>
        <taxon>Pseudomonadati</taxon>
        <taxon>Bacteroidota</taxon>
        <taxon>Sphingobacteriia</taxon>
        <taxon>Sphingobacteriales</taxon>
        <taxon>Sphingobacteriaceae</taxon>
        <taxon>Solitalea</taxon>
    </lineage>
</organism>
<accession>A0A521BGX3</accession>
<protein>
    <submittedName>
        <fullName evidence="3">Peptidase family S41</fullName>
    </submittedName>
</protein>
<name>A0A521BGX3_9SPHI</name>
<feature type="chain" id="PRO_5021926295" evidence="1">
    <location>
        <begin position="21"/>
        <end position="738"/>
    </location>
</feature>
<dbReference type="AlphaFoldDB" id="A0A521BGX3"/>
<dbReference type="OrthoDB" id="5379939at2"/>
<evidence type="ECO:0000313" key="4">
    <source>
        <dbReference type="Proteomes" id="UP000315971"/>
    </source>
</evidence>